<protein>
    <submittedName>
        <fullName evidence="1">Uncharacterized protein</fullName>
    </submittedName>
</protein>
<sequence>MKLSIISFIALSVVAQGATGKAPTEIEEPAGAKSAPPTAIPSDPASAPKDSEAGPTSAGPTSAVDEAQNPSTRKAGRCS</sequence>
<dbReference type="Proteomes" id="UP001165960">
    <property type="component" value="Unassembled WGS sequence"/>
</dbReference>
<evidence type="ECO:0000313" key="2">
    <source>
        <dbReference type="Proteomes" id="UP001165960"/>
    </source>
</evidence>
<dbReference type="EMBL" id="QTSX02001614">
    <property type="protein sequence ID" value="KAJ9080031.1"/>
    <property type="molecule type" value="Genomic_DNA"/>
</dbReference>
<proteinExistence type="predicted"/>
<comment type="caution">
    <text evidence="1">The sequence shown here is derived from an EMBL/GenBank/DDBJ whole genome shotgun (WGS) entry which is preliminary data.</text>
</comment>
<keyword evidence="2" id="KW-1185">Reference proteome</keyword>
<name>A0ACC2TZW2_9FUNG</name>
<reference evidence="1" key="1">
    <citation type="submission" date="2022-04" db="EMBL/GenBank/DDBJ databases">
        <title>Genome of the entomopathogenic fungus Entomophthora muscae.</title>
        <authorList>
            <person name="Elya C."/>
            <person name="Lovett B.R."/>
            <person name="Lee E."/>
            <person name="Macias A.M."/>
            <person name="Hajek A.E."/>
            <person name="De Bivort B.L."/>
            <person name="Kasson M.T."/>
            <person name="De Fine Licht H.H."/>
            <person name="Stajich J.E."/>
        </authorList>
    </citation>
    <scope>NUCLEOTIDE SEQUENCE</scope>
    <source>
        <strain evidence="1">Berkeley</strain>
    </source>
</reference>
<evidence type="ECO:0000313" key="1">
    <source>
        <dbReference type="EMBL" id="KAJ9080031.1"/>
    </source>
</evidence>
<organism evidence="1 2">
    <name type="scientific">Entomophthora muscae</name>
    <dbReference type="NCBI Taxonomy" id="34485"/>
    <lineage>
        <taxon>Eukaryota</taxon>
        <taxon>Fungi</taxon>
        <taxon>Fungi incertae sedis</taxon>
        <taxon>Zoopagomycota</taxon>
        <taxon>Entomophthoromycotina</taxon>
        <taxon>Entomophthoromycetes</taxon>
        <taxon>Entomophthorales</taxon>
        <taxon>Entomophthoraceae</taxon>
        <taxon>Entomophthora</taxon>
    </lineage>
</organism>
<accession>A0ACC2TZW2</accession>
<gene>
    <name evidence="1" type="ORF">DSO57_1029411</name>
</gene>